<evidence type="ECO:0000313" key="2">
    <source>
        <dbReference type="EMBL" id="HEU97877.1"/>
    </source>
</evidence>
<comment type="caution">
    <text evidence="2">The sequence shown here is derived from an EMBL/GenBank/DDBJ whole genome shotgun (WGS) entry which is preliminary data.</text>
</comment>
<evidence type="ECO:0008006" key="3">
    <source>
        <dbReference type="Google" id="ProtNLM"/>
    </source>
</evidence>
<sequence length="862" mass="93711">MLFVALLALAVTIGRTVHAQTGGVELFQCYSDKIDLTYWHEQQGSLKPGFELFYTYNFSLPGPLNITLTPHATSTQPIEIVVIDARSGRYLYRSSPSTSLTFTATLNLTSPTSLEIGIYNPGQSSADYGGVIYISFCGSPAVAKWIEDNIKLNPSSMGNAAPIGIADYGAMLLAGEATFYRISTDSVRGIVNISSDIYATSYYENGTMAFSGFTVQLNAFLSVNLADGNKQFYWLQNVLDWKSSYGSLLGYIDNVWNETSSVSTFSSGNIAGRGGIFFSGRGAGEQYYAYGMGGTLQPGSHQLTIAVHGYGGGLRVDFYVDSNLYDTVIITPYIRITSANIVVDPSIRTGYRISPDLELVFAGFSSSEPIAVLSKGTVQLSLFYNSSGKWLPPFAAWSIGASTFERAIASAVGGSSGTVSIFPGNPSKYELWSGAVVVVTPYGTFFQNDGNITQYLKEIDFGNGTKLANPVAYINGVRVQENTVPLGSVVVVEYTREYHVTMNSTLGKFEIWVPEQTPLKGLLNETIIISPNVRLVLEETYANGVEVDYNSYLIDGPTNVTLIYSREFLISLYSNLGREELWVKEGENLASVVPTIKSLGNGTAFVLVSLYFDGKQVDPSSFSISSPGNLNASYSLAYQVKLIGPTNSTELWILSGSQLDLHPQAIILLGNNTRLVFMGAEDSSGRNITFPLKITSPAAIELIYGREYLVSIELYKGNFSEWVPEGNILNLSQAELLKEGKSYIYGYSITLLLRYIVTPSGIILPNSTVNGPIDGKAIYSAFADIKTEFLGIPNFFSFSVLSCGSQSNQSISFLSSEQTLTIEDPRSFQCSVDVPISLPLPLAAALVMVFLGIAFARRKMKQ</sequence>
<feature type="transmembrane region" description="Helical" evidence="1">
    <location>
        <begin position="836"/>
        <end position="856"/>
    </location>
</feature>
<keyword evidence="1" id="KW-0472">Membrane</keyword>
<name>A0A7C2YHN9_9CREN</name>
<gene>
    <name evidence="2" type="ORF">ENO36_03360</name>
</gene>
<organism evidence="2">
    <name type="scientific">Fervidicoccus fontis</name>
    <dbReference type="NCBI Taxonomy" id="683846"/>
    <lineage>
        <taxon>Archaea</taxon>
        <taxon>Thermoproteota</taxon>
        <taxon>Thermoprotei</taxon>
        <taxon>Fervidicoccales</taxon>
        <taxon>Fervidicoccaceae</taxon>
        <taxon>Fervidicoccus</taxon>
    </lineage>
</organism>
<protein>
    <recommendedName>
        <fullName evidence="3">Thermopsin</fullName>
    </recommendedName>
</protein>
<evidence type="ECO:0000256" key="1">
    <source>
        <dbReference type="SAM" id="Phobius"/>
    </source>
</evidence>
<dbReference type="AlphaFoldDB" id="A0A7C2YHN9"/>
<dbReference type="InterPro" id="IPR007981">
    <property type="entry name" value="Peptidase_A5"/>
</dbReference>
<keyword evidence="1" id="KW-0812">Transmembrane</keyword>
<dbReference type="Pfam" id="PF05317">
    <property type="entry name" value="Thermopsin"/>
    <property type="match status" value="1"/>
</dbReference>
<dbReference type="EMBL" id="DSFE01000074">
    <property type="protein sequence ID" value="HEU97877.1"/>
    <property type="molecule type" value="Genomic_DNA"/>
</dbReference>
<proteinExistence type="predicted"/>
<accession>A0A7C2YHN9</accession>
<dbReference type="Proteomes" id="UP000885664">
    <property type="component" value="Unassembled WGS sequence"/>
</dbReference>
<reference evidence="2" key="1">
    <citation type="journal article" date="2020" name="mSystems">
        <title>Genome- and Community-Level Interaction Insights into Carbon Utilization and Element Cycling Functions of Hydrothermarchaeota in Hydrothermal Sediment.</title>
        <authorList>
            <person name="Zhou Z."/>
            <person name="Liu Y."/>
            <person name="Xu W."/>
            <person name="Pan J."/>
            <person name="Luo Z.H."/>
            <person name="Li M."/>
        </authorList>
    </citation>
    <scope>NUCLEOTIDE SEQUENCE [LARGE SCALE GENOMIC DNA]</scope>
    <source>
        <strain evidence="2">SpSt-1259</strain>
    </source>
</reference>
<keyword evidence="1" id="KW-1133">Transmembrane helix</keyword>